<protein>
    <submittedName>
        <fullName evidence="2">Uncharacterized protein</fullName>
    </submittedName>
</protein>
<proteinExistence type="predicted"/>
<name>A0A919DKV7_9ACTN</name>
<evidence type="ECO:0000313" key="3">
    <source>
        <dbReference type="Proteomes" id="UP000641386"/>
    </source>
</evidence>
<dbReference type="EMBL" id="BNBC01000002">
    <property type="protein sequence ID" value="GHE55608.1"/>
    <property type="molecule type" value="Genomic_DNA"/>
</dbReference>
<dbReference type="RefSeq" id="WP_373311045.1">
    <property type="nucleotide sequence ID" value="NZ_BNBC01000002.1"/>
</dbReference>
<reference evidence="2" key="2">
    <citation type="submission" date="2020-09" db="EMBL/GenBank/DDBJ databases">
        <authorList>
            <person name="Sun Q."/>
            <person name="Ohkuma M."/>
        </authorList>
    </citation>
    <scope>NUCLEOTIDE SEQUENCE</scope>
    <source>
        <strain evidence="2">JCM 3302</strain>
    </source>
</reference>
<accession>A0A919DKV7</accession>
<dbReference type="PRINTS" id="PR00833">
    <property type="entry name" value="POAALLERGEN"/>
</dbReference>
<feature type="compositionally biased region" description="Low complexity" evidence="1">
    <location>
        <begin position="123"/>
        <end position="134"/>
    </location>
</feature>
<reference evidence="2" key="1">
    <citation type="journal article" date="2014" name="Int. J. Syst. Evol. Microbiol.">
        <title>Complete genome sequence of Corynebacterium casei LMG S-19264T (=DSM 44701T), isolated from a smear-ripened cheese.</title>
        <authorList>
            <consortium name="US DOE Joint Genome Institute (JGI-PGF)"/>
            <person name="Walter F."/>
            <person name="Albersmeier A."/>
            <person name="Kalinowski J."/>
            <person name="Ruckert C."/>
        </authorList>
    </citation>
    <scope>NUCLEOTIDE SEQUENCE</scope>
    <source>
        <strain evidence="2">JCM 3302</strain>
    </source>
</reference>
<feature type="compositionally biased region" description="Low complexity" evidence="1">
    <location>
        <begin position="229"/>
        <end position="256"/>
    </location>
</feature>
<feature type="compositionally biased region" description="Low complexity" evidence="1">
    <location>
        <begin position="156"/>
        <end position="221"/>
    </location>
</feature>
<evidence type="ECO:0000256" key="1">
    <source>
        <dbReference type="SAM" id="MobiDB-lite"/>
    </source>
</evidence>
<evidence type="ECO:0000313" key="2">
    <source>
        <dbReference type="EMBL" id="GHE55608.1"/>
    </source>
</evidence>
<gene>
    <name evidence="2" type="ORF">GCM10014715_05590</name>
</gene>
<dbReference type="Proteomes" id="UP000641386">
    <property type="component" value="Unassembled WGS sequence"/>
</dbReference>
<sequence>MAEQKSSSILTAPLHGAASVLRRVPGAGLVGKAAQGTLEKVGAVSPRGRRIAVYTGAGVLGVAGVVEWPVALTGAAVAWLTQPRPDHPERAGQPPQALGTAPDGGLETGEAMPVSEPAARNVARPTGTTAAARQAARKRAAATREGAEDIGTAALRSPGTRSRTRPSAGRTSAAKPATAKAAATAKAPTGGTATSKASTRKAATAKAATTRSATTSATSKATRTRKTAAGKAATAKAATGKATTAKASSSRSTTGTLGPTARRARTTG</sequence>
<dbReference type="AlphaFoldDB" id="A0A919DKV7"/>
<comment type="caution">
    <text evidence="2">The sequence shown here is derived from an EMBL/GenBank/DDBJ whole genome shotgun (WGS) entry which is preliminary data.</text>
</comment>
<organism evidence="2 3">
    <name type="scientific">Streptomyces spiralis</name>
    <dbReference type="NCBI Taxonomy" id="66376"/>
    <lineage>
        <taxon>Bacteria</taxon>
        <taxon>Bacillati</taxon>
        <taxon>Actinomycetota</taxon>
        <taxon>Actinomycetes</taxon>
        <taxon>Kitasatosporales</taxon>
        <taxon>Streptomycetaceae</taxon>
        <taxon>Streptomyces</taxon>
    </lineage>
</organism>
<feature type="region of interest" description="Disordered" evidence="1">
    <location>
        <begin position="83"/>
        <end position="268"/>
    </location>
</feature>
<keyword evidence="3" id="KW-1185">Reference proteome</keyword>